<proteinExistence type="predicted"/>
<gene>
    <name evidence="1" type="ORF">RS83_01607</name>
</gene>
<comment type="caution">
    <text evidence="1">The sequence shown here is derived from an EMBL/GenBank/DDBJ whole genome shotgun (WGS) entry which is preliminary data.</text>
</comment>
<evidence type="ECO:0008006" key="3">
    <source>
        <dbReference type="Google" id="ProtNLM"/>
    </source>
</evidence>
<protein>
    <recommendedName>
        <fullName evidence="3">Alkylmercury lyase</fullName>
    </recommendedName>
</protein>
<dbReference type="Proteomes" id="UP000033640">
    <property type="component" value="Unassembled WGS sequence"/>
</dbReference>
<name>A0A0F0LBA5_9MICO</name>
<dbReference type="EMBL" id="JYIW01000023">
    <property type="protein sequence ID" value="KJL29590.1"/>
    <property type="molecule type" value="Genomic_DNA"/>
</dbReference>
<evidence type="ECO:0000313" key="1">
    <source>
        <dbReference type="EMBL" id="KJL29590.1"/>
    </source>
</evidence>
<evidence type="ECO:0000313" key="2">
    <source>
        <dbReference type="Proteomes" id="UP000033640"/>
    </source>
</evidence>
<dbReference type="PATRIC" id="fig|82380.11.peg.1649"/>
<sequence length="108" mass="11810">MIEVVKIELLHIAECPSWVETGRRVSEALRETGHDVDSTLTFRLVRTEEDAAEVAFAGSPTITLNGNDLFPGSDRTVDLACRIYRTPAGLAGMPTTEQIRQAITTHGD</sequence>
<reference evidence="1 2" key="1">
    <citation type="submission" date="2015-02" db="EMBL/GenBank/DDBJ databases">
        <title>Draft genome sequences of ten Microbacterium spp. with emphasis on heavy metal contaminated environments.</title>
        <authorList>
            <person name="Corretto E."/>
        </authorList>
    </citation>
    <scope>NUCLEOTIDE SEQUENCE [LARGE SCALE GENOMIC DNA]</scope>
    <source>
        <strain evidence="1 2">BEL4b</strain>
    </source>
</reference>
<dbReference type="AlphaFoldDB" id="A0A0F0LBA5"/>
<organism evidence="1 2">
    <name type="scientific">Microbacterium oxydans</name>
    <dbReference type="NCBI Taxonomy" id="82380"/>
    <lineage>
        <taxon>Bacteria</taxon>
        <taxon>Bacillati</taxon>
        <taxon>Actinomycetota</taxon>
        <taxon>Actinomycetes</taxon>
        <taxon>Micrococcales</taxon>
        <taxon>Microbacteriaceae</taxon>
        <taxon>Microbacterium</taxon>
    </lineage>
</organism>
<accession>A0A0F0LBA5</accession>